<dbReference type="PANTHER" id="PTHR40265">
    <property type="entry name" value="BLL2707 PROTEIN"/>
    <property type="match status" value="1"/>
</dbReference>
<evidence type="ECO:0000313" key="3">
    <source>
        <dbReference type="Proteomes" id="UP000658656"/>
    </source>
</evidence>
<evidence type="ECO:0000313" key="2">
    <source>
        <dbReference type="EMBL" id="GHF84985.1"/>
    </source>
</evidence>
<dbReference type="InterPro" id="IPR025870">
    <property type="entry name" value="Glyoxalase-like_dom"/>
</dbReference>
<protein>
    <recommendedName>
        <fullName evidence="1">Glyoxalase-like domain-containing protein</fullName>
    </recommendedName>
</protein>
<organism evidence="2 3">
    <name type="scientific">Amycolatopsis bartoniae</name>
    <dbReference type="NCBI Taxonomy" id="941986"/>
    <lineage>
        <taxon>Bacteria</taxon>
        <taxon>Bacillati</taxon>
        <taxon>Actinomycetota</taxon>
        <taxon>Actinomycetes</taxon>
        <taxon>Pseudonocardiales</taxon>
        <taxon>Pseudonocardiaceae</taxon>
        <taxon>Amycolatopsis</taxon>
    </lineage>
</organism>
<dbReference type="RefSeq" id="WP_145938978.1">
    <property type="nucleotide sequence ID" value="NZ_BNAV01000018.1"/>
</dbReference>
<dbReference type="EMBL" id="BNAV01000018">
    <property type="protein sequence ID" value="GHF84985.1"/>
    <property type="molecule type" value="Genomic_DNA"/>
</dbReference>
<dbReference type="PANTHER" id="PTHR40265:SF1">
    <property type="entry name" value="GLYOXALASE-LIKE DOMAIN-CONTAINING PROTEIN"/>
    <property type="match status" value="1"/>
</dbReference>
<reference evidence="2" key="1">
    <citation type="journal article" date="2014" name="Int. J. Syst. Evol. Microbiol.">
        <title>Complete genome sequence of Corynebacterium casei LMG S-19264T (=DSM 44701T), isolated from a smear-ripened cheese.</title>
        <authorList>
            <consortium name="US DOE Joint Genome Institute (JGI-PGF)"/>
            <person name="Walter F."/>
            <person name="Albersmeier A."/>
            <person name="Kalinowski J."/>
            <person name="Ruckert C."/>
        </authorList>
    </citation>
    <scope>NUCLEOTIDE SEQUENCE</scope>
    <source>
        <strain evidence="2">CGMCC 4.7679</strain>
    </source>
</reference>
<dbReference type="OrthoDB" id="3227561at2"/>
<evidence type="ECO:0000259" key="1">
    <source>
        <dbReference type="Pfam" id="PF13468"/>
    </source>
</evidence>
<accession>A0A8H9J1V5</accession>
<comment type="caution">
    <text evidence="2">The sequence shown here is derived from an EMBL/GenBank/DDBJ whole genome shotgun (WGS) entry which is preliminary data.</text>
</comment>
<dbReference type="AlphaFoldDB" id="A0A8H9J1V5"/>
<feature type="domain" description="Glyoxalase-like" evidence="1">
    <location>
        <begin position="3"/>
        <end position="162"/>
    </location>
</feature>
<dbReference type="InterPro" id="IPR029068">
    <property type="entry name" value="Glyas_Bleomycin-R_OHBP_Dase"/>
</dbReference>
<keyword evidence="3" id="KW-1185">Reference proteome</keyword>
<name>A0A8H9J1V5_9PSEU</name>
<dbReference type="Pfam" id="PF13468">
    <property type="entry name" value="Glyoxalase_3"/>
    <property type="match status" value="1"/>
</dbReference>
<sequence length="194" mass="21006">MTIDHLVYATPHLDTTVAVLRDQGIPLTAGGPHVGRGTRNFLAGLGGDTYLEVIGPDPEQPDPAEPRSFGIDELTGPRLVTWAARVSGFPDPELLGPIPMSRRRPDGVLLEWELAFPPGGDGLVPFLIDWHDSPHPAETLEHSVRLVSFRCVHPSPEVIAREVGALGQSLRIDRGDRPGLEAELTTRTGSVILR</sequence>
<gene>
    <name evidence="2" type="ORF">GCM10017566_68710</name>
</gene>
<proteinExistence type="predicted"/>
<dbReference type="Proteomes" id="UP000658656">
    <property type="component" value="Unassembled WGS sequence"/>
</dbReference>
<dbReference type="Gene3D" id="3.10.180.10">
    <property type="entry name" value="2,3-Dihydroxybiphenyl 1,2-Dioxygenase, domain 1"/>
    <property type="match status" value="1"/>
</dbReference>
<reference evidence="2" key="2">
    <citation type="submission" date="2020-09" db="EMBL/GenBank/DDBJ databases">
        <authorList>
            <person name="Sun Q."/>
            <person name="Zhou Y."/>
        </authorList>
    </citation>
    <scope>NUCLEOTIDE SEQUENCE</scope>
    <source>
        <strain evidence="2">CGMCC 4.7679</strain>
    </source>
</reference>